<dbReference type="PANTHER" id="PTHR43391:SF14">
    <property type="entry name" value="DEHYDROGENASE_REDUCTASE SDR FAMILY PROTEIN 7-LIKE"/>
    <property type="match status" value="1"/>
</dbReference>
<dbReference type="RefSeq" id="WP_062803799.1">
    <property type="nucleotide sequence ID" value="NZ_CP014845.1"/>
</dbReference>
<gene>
    <name evidence="6" type="ORF">A2G96_30245</name>
</gene>
<dbReference type="AlphaFoldDB" id="A0A142JVA0"/>
<accession>A0A142JVA0</accession>
<dbReference type="CDD" id="cd05233">
    <property type="entry name" value="SDR_c"/>
    <property type="match status" value="1"/>
</dbReference>
<evidence type="ECO:0000259" key="5">
    <source>
        <dbReference type="SMART" id="SM00822"/>
    </source>
</evidence>
<feature type="domain" description="Ketoreductase" evidence="5">
    <location>
        <begin position="8"/>
        <end position="191"/>
    </location>
</feature>
<sequence>MAYDLHGKVVLITGAAGGIGAATARALYEAGARLVLTDVTQESVDLIAASFDSKRVLALALDVTDMTATKEVIQRSISRFGRLDVAFANAGISWRGNPATVYTCDEAEFERIIEVDFLGVWRTIKAALPEVVRNQGQIVVTSSVYSFMNGMVNAPYAASKAAVEMLTRSLRAELGGTGATASVVYPGWVATPIAKVAFGGHDLATQMTEQGFPAFLRHPVQPEEIAQGVVLGLKCRKPRIMIPRRWVPLSWLRGLFAIVTDWHIGRHRKMQSLIRRLEERALRA</sequence>
<evidence type="ECO:0000313" key="7">
    <source>
        <dbReference type="Proteomes" id="UP000075238"/>
    </source>
</evidence>
<dbReference type="OrthoDB" id="9803333at2"/>
<evidence type="ECO:0000313" key="6">
    <source>
        <dbReference type="EMBL" id="AMR82012.1"/>
    </source>
</evidence>
<dbReference type="KEGG" id="cnan:A2G96_30245"/>
<dbReference type="Gene3D" id="3.40.50.720">
    <property type="entry name" value="NAD(P)-binding Rossmann-like Domain"/>
    <property type="match status" value="1"/>
</dbReference>
<dbReference type="SMART" id="SM00822">
    <property type="entry name" value="PKS_KR"/>
    <property type="match status" value="1"/>
</dbReference>
<protein>
    <submittedName>
        <fullName evidence="6">Short-chain dehydrogenase</fullName>
    </submittedName>
</protein>
<dbReference type="InterPro" id="IPR057326">
    <property type="entry name" value="KR_dom"/>
</dbReference>
<proteinExistence type="inferred from homology"/>
<dbReference type="PROSITE" id="PS00061">
    <property type="entry name" value="ADH_SHORT"/>
    <property type="match status" value="1"/>
</dbReference>
<keyword evidence="7" id="KW-1185">Reference proteome</keyword>
<dbReference type="InterPro" id="IPR020904">
    <property type="entry name" value="Sc_DH/Rdtase_CS"/>
</dbReference>
<dbReference type="GO" id="GO:0016491">
    <property type="term" value="F:oxidoreductase activity"/>
    <property type="evidence" value="ECO:0007669"/>
    <property type="project" value="UniProtKB-KW"/>
</dbReference>
<dbReference type="Pfam" id="PF00106">
    <property type="entry name" value="adh_short"/>
    <property type="match status" value="1"/>
</dbReference>
<reference evidence="6 7" key="1">
    <citation type="submission" date="2016-03" db="EMBL/GenBank/DDBJ databases">
        <title>Complete genome sequence of a novel chlorpyrifos degrading bacterium, Cupriavidus nantongensis sp. X1.</title>
        <authorList>
            <person name="Fang L."/>
        </authorList>
    </citation>
    <scope>NUCLEOTIDE SEQUENCE [LARGE SCALE GENOMIC DNA]</scope>
    <source>
        <strain evidence="6 7">X1</strain>
    </source>
</reference>
<comment type="similarity">
    <text evidence="1 4">Belongs to the short-chain dehydrogenases/reductases (SDR) family.</text>
</comment>
<dbReference type="STRING" id="1796606.A2G96_30245"/>
<organism evidence="6 7">
    <name type="scientific">Cupriavidus nantongensis</name>
    <dbReference type="NCBI Taxonomy" id="1796606"/>
    <lineage>
        <taxon>Bacteria</taxon>
        <taxon>Pseudomonadati</taxon>
        <taxon>Pseudomonadota</taxon>
        <taxon>Betaproteobacteria</taxon>
        <taxon>Burkholderiales</taxon>
        <taxon>Burkholderiaceae</taxon>
        <taxon>Cupriavidus</taxon>
    </lineage>
</organism>
<dbReference type="InterPro" id="IPR002347">
    <property type="entry name" value="SDR_fam"/>
</dbReference>
<keyword evidence="3" id="KW-0560">Oxidoreductase</keyword>
<dbReference type="PANTHER" id="PTHR43391">
    <property type="entry name" value="RETINOL DEHYDROGENASE-RELATED"/>
    <property type="match status" value="1"/>
</dbReference>
<evidence type="ECO:0000256" key="3">
    <source>
        <dbReference type="ARBA" id="ARBA00023002"/>
    </source>
</evidence>
<dbReference type="PRINTS" id="PR00081">
    <property type="entry name" value="GDHRDH"/>
</dbReference>
<evidence type="ECO:0000256" key="2">
    <source>
        <dbReference type="ARBA" id="ARBA00022857"/>
    </source>
</evidence>
<dbReference type="EMBL" id="CP014845">
    <property type="protein sequence ID" value="AMR82012.1"/>
    <property type="molecule type" value="Genomic_DNA"/>
</dbReference>
<evidence type="ECO:0000256" key="4">
    <source>
        <dbReference type="RuleBase" id="RU000363"/>
    </source>
</evidence>
<dbReference type="InterPro" id="IPR036291">
    <property type="entry name" value="NAD(P)-bd_dom_sf"/>
</dbReference>
<dbReference type="SUPFAM" id="SSF51735">
    <property type="entry name" value="NAD(P)-binding Rossmann-fold domains"/>
    <property type="match status" value="1"/>
</dbReference>
<keyword evidence="2" id="KW-0521">NADP</keyword>
<name>A0A142JVA0_9BURK</name>
<dbReference type="Proteomes" id="UP000075238">
    <property type="component" value="Chromosome 2"/>
</dbReference>
<evidence type="ECO:0000256" key="1">
    <source>
        <dbReference type="ARBA" id="ARBA00006484"/>
    </source>
</evidence>
<dbReference type="PRINTS" id="PR00080">
    <property type="entry name" value="SDRFAMILY"/>
</dbReference>